<dbReference type="Proteomes" id="UP000246991">
    <property type="component" value="Unassembled WGS sequence"/>
</dbReference>
<feature type="compositionally biased region" description="Polar residues" evidence="2">
    <location>
        <begin position="136"/>
        <end position="149"/>
    </location>
</feature>
<feature type="region of interest" description="Disordered" evidence="2">
    <location>
        <begin position="257"/>
        <end position="319"/>
    </location>
</feature>
<sequence>MTENIAKSRVELLEEQVQSLTQRVETLWAENTILNQKRDKSDQWIVLLIAVCQKIIRRADALEARCSTTEQSIGPQSLRLNAAGTTPREEKSLNIEQFSSEMLHSQSPPHIYWLAELVQGECARARDMWRTPGSMPGSQEVTPNNQNARSEPRISDRGAGAQGAVPVAVPLTSPHDRHASRYRDYHSSPERGQNGSGPSTEVGGIGSIGAIPTSQKRKAREMLEEGSLNTTPSLSNSCGVQLTFLNTFSHDCPTRYPGRGQVSAANKPKARVQPTTRPEEPTQQRWAHEEQPMLQVHDSSPMPQVQDRLPTSEAYEEHPVPRVRDTLQVPQAHYEFPMPQEQEAQSPEQEAEDVDVLFGNPYDAFDASRYALFEGGSWDY</sequence>
<keyword evidence="4" id="KW-1185">Reference proteome</keyword>
<feature type="compositionally biased region" description="Polar residues" evidence="2">
    <location>
        <begin position="190"/>
        <end position="199"/>
    </location>
</feature>
<feature type="coiled-coil region" evidence="1">
    <location>
        <begin position="3"/>
        <end position="30"/>
    </location>
</feature>
<protein>
    <submittedName>
        <fullName evidence="3">Uncharacterized protein</fullName>
    </submittedName>
</protein>
<dbReference type="AlphaFoldDB" id="A0A317SU04"/>
<reference evidence="3 4" key="1">
    <citation type="submission" date="2018-03" db="EMBL/GenBank/DDBJ databases">
        <title>Genomes of Pezizomycetes fungi and the evolution of truffles.</title>
        <authorList>
            <person name="Murat C."/>
            <person name="Payen T."/>
            <person name="Noel B."/>
            <person name="Kuo A."/>
            <person name="Martin F.M."/>
        </authorList>
    </citation>
    <scope>NUCLEOTIDE SEQUENCE [LARGE SCALE GENOMIC DNA]</scope>
    <source>
        <strain evidence="3">091103-1</strain>
    </source>
</reference>
<evidence type="ECO:0000313" key="4">
    <source>
        <dbReference type="Proteomes" id="UP000246991"/>
    </source>
</evidence>
<feature type="compositionally biased region" description="Basic and acidic residues" evidence="2">
    <location>
        <begin position="277"/>
        <end position="291"/>
    </location>
</feature>
<dbReference type="OrthoDB" id="5487678at2759"/>
<feature type="compositionally biased region" description="Low complexity" evidence="2">
    <location>
        <begin position="158"/>
        <end position="170"/>
    </location>
</feature>
<evidence type="ECO:0000313" key="3">
    <source>
        <dbReference type="EMBL" id="PWW77862.1"/>
    </source>
</evidence>
<feature type="region of interest" description="Disordered" evidence="2">
    <location>
        <begin position="130"/>
        <end position="231"/>
    </location>
</feature>
<name>A0A317SU04_9PEZI</name>
<dbReference type="EMBL" id="PYWC01000019">
    <property type="protein sequence ID" value="PWW77862.1"/>
    <property type="molecule type" value="Genomic_DNA"/>
</dbReference>
<organism evidence="3 4">
    <name type="scientific">Tuber magnatum</name>
    <name type="common">white Piedmont truffle</name>
    <dbReference type="NCBI Taxonomy" id="42249"/>
    <lineage>
        <taxon>Eukaryota</taxon>
        <taxon>Fungi</taxon>
        <taxon>Dikarya</taxon>
        <taxon>Ascomycota</taxon>
        <taxon>Pezizomycotina</taxon>
        <taxon>Pezizomycetes</taxon>
        <taxon>Pezizales</taxon>
        <taxon>Tuberaceae</taxon>
        <taxon>Tuber</taxon>
    </lineage>
</organism>
<accession>A0A317SU04</accession>
<comment type="caution">
    <text evidence="3">The sequence shown here is derived from an EMBL/GenBank/DDBJ whole genome shotgun (WGS) entry which is preliminary data.</text>
</comment>
<keyword evidence="1" id="KW-0175">Coiled coil</keyword>
<evidence type="ECO:0000256" key="1">
    <source>
        <dbReference type="SAM" id="Coils"/>
    </source>
</evidence>
<proteinExistence type="predicted"/>
<evidence type="ECO:0000256" key="2">
    <source>
        <dbReference type="SAM" id="MobiDB-lite"/>
    </source>
</evidence>
<gene>
    <name evidence="3" type="ORF">C7212DRAFT_342497</name>
</gene>
<feature type="compositionally biased region" description="Basic and acidic residues" evidence="2">
    <location>
        <begin position="174"/>
        <end position="189"/>
    </location>
</feature>